<evidence type="ECO:0000256" key="4">
    <source>
        <dbReference type="ARBA" id="ARBA00022692"/>
    </source>
</evidence>
<feature type="compositionally biased region" description="Low complexity" evidence="10">
    <location>
        <begin position="322"/>
        <end position="331"/>
    </location>
</feature>
<feature type="transmembrane region" description="Helical" evidence="11">
    <location>
        <begin position="232"/>
        <end position="256"/>
    </location>
</feature>
<evidence type="ECO:0000256" key="10">
    <source>
        <dbReference type="SAM" id="MobiDB-lite"/>
    </source>
</evidence>
<dbReference type="Proteomes" id="UP000504606">
    <property type="component" value="Unplaced"/>
</dbReference>
<keyword evidence="13" id="KW-1185">Reference proteome</keyword>
<evidence type="ECO:0000259" key="12">
    <source>
        <dbReference type="PROSITE" id="PS50262"/>
    </source>
</evidence>
<dbReference type="GO" id="GO:0004930">
    <property type="term" value="F:G protein-coupled receptor activity"/>
    <property type="evidence" value="ECO:0007669"/>
    <property type="project" value="UniProtKB-KW"/>
</dbReference>
<dbReference type="PANTHER" id="PTHR24249:SF418">
    <property type="entry name" value="G-PROTEIN COUPLED RECEPTORS FAMILY 1 PROFILE DOMAIN-CONTAINING PROTEIN"/>
    <property type="match status" value="1"/>
</dbReference>
<dbReference type="PROSITE" id="PS50262">
    <property type="entry name" value="G_PROTEIN_RECEP_F1_2"/>
    <property type="match status" value="1"/>
</dbReference>
<comment type="subcellular location">
    <subcellularLocation>
        <location evidence="1">Cell membrane</location>
        <topology evidence="1">Multi-pass membrane protein</topology>
    </subcellularLocation>
</comment>
<feature type="region of interest" description="Disordered" evidence="10">
    <location>
        <begin position="296"/>
        <end position="341"/>
    </location>
</feature>
<evidence type="ECO:0000256" key="7">
    <source>
        <dbReference type="ARBA" id="ARBA00023136"/>
    </source>
</evidence>
<evidence type="ECO:0000313" key="14">
    <source>
        <dbReference type="RefSeq" id="XP_052119725.1"/>
    </source>
</evidence>
<gene>
    <name evidence="14 15" type="primary">LOC113203490</name>
</gene>
<dbReference type="InterPro" id="IPR000276">
    <property type="entry name" value="GPCR_Rhodpsn"/>
</dbReference>
<dbReference type="InterPro" id="IPR050569">
    <property type="entry name" value="TAAR"/>
</dbReference>
<organism evidence="13 15">
    <name type="scientific">Frankliniella occidentalis</name>
    <name type="common">Western flower thrips</name>
    <name type="synonym">Euthrips occidentalis</name>
    <dbReference type="NCBI Taxonomy" id="133901"/>
    <lineage>
        <taxon>Eukaryota</taxon>
        <taxon>Metazoa</taxon>
        <taxon>Ecdysozoa</taxon>
        <taxon>Arthropoda</taxon>
        <taxon>Hexapoda</taxon>
        <taxon>Insecta</taxon>
        <taxon>Pterygota</taxon>
        <taxon>Neoptera</taxon>
        <taxon>Paraneoptera</taxon>
        <taxon>Thysanoptera</taxon>
        <taxon>Terebrantia</taxon>
        <taxon>Thripoidea</taxon>
        <taxon>Thripidae</taxon>
        <taxon>Frankliniella</taxon>
    </lineage>
</organism>
<feature type="transmembrane region" description="Helical" evidence="11">
    <location>
        <begin position="348"/>
        <end position="373"/>
    </location>
</feature>
<sequence>MEADEPPPTGTALWDANSTQHNVTNATASPCASWPASSLRDVNDKTYALVEFYCAATLIAVCAVSVLNNACVLLSTCWIKRRPLSTTMRISLSLTGADTISSFFLGVSYFINNILNSVAPQDTFDVVYHKSECYRVFPERLTCVKLALEALRLGAVLVTMLHLLALASNHYLGALRPLHSHVRHAYLCVGLAAIWILPEATLFAYFASFEDDGFRAPGNCGYQFLTHYDFHITFSLFFFFVLMIMICIYVHIYIIVQRHERNRHRFRRTGSTHQRAELRQLNGRAHMLVQRAATDPGGAAAGGWGAAEAPGPEPNGGTGDHSSAASSLMRSARSRRGGSPQFRRNKKAIVTTLFILGSYLIGWMPGVISFMLVCDKDCLIPRETLQVNSIPTLLIFWSVNMLIVIKTLANSFIYTSRMRDIKDARRSMCNALARRCCRFLPQSADPARGALFGGPPTETTCHHVGAMGYAGGHSMYSRSSARRVNLNGVGHGGRRQAGLAVAIEPGRNPDPLLGLAQSDV</sequence>
<dbReference type="SUPFAM" id="SSF81321">
    <property type="entry name" value="Family A G protein-coupled receptor-like"/>
    <property type="match status" value="1"/>
</dbReference>
<feature type="transmembrane region" description="Helical" evidence="11">
    <location>
        <begin position="150"/>
        <end position="172"/>
    </location>
</feature>
<evidence type="ECO:0000256" key="3">
    <source>
        <dbReference type="ARBA" id="ARBA00022475"/>
    </source>
</evidence>
<feature type="transmembrane region" description="Helical" evidence="11">
    <location>
        <begin position="90"/>
        <end position="111"/>
    </location>
</feature>
<keyword evidence="8" id="KW-0675">Receptor</keyword>
<dbReference type="CDD" id="cd00637">
    <property type="entry name" value="7tm_classA_rhodopsin-like"/>
    <property type="match status" value="1"/>
</dbReference>
<name>A0A9C6TNE0_FRAOC</name>
<proteinExistence type="inferred from homology"/>
<evidence type="ECO:0000256" key="6">
    <source>
        <dbReference type="ARBA" id="ARBA00023040"/>
    </source>
</evidence>
<dbReference type="KEGG" id="foc:113203490"/>
<evidence type="ECO:0000256" key="9">
    <source>
        <dbReference type="ARBA" id="ARBA00023224"/>
    </source>
</evidence>
<comment type="similarity">
    <text evidence="2">Belongs to the G-protein coupled receptor 1 family.</text>
</comment>
<evidence type="ECO:0000256" key="5">
    <source>
        <dbReference type="ARBA" id="ARBA00022989"/>
    </source>
</evidence>
<evidence type="ECO:0000256" key="1">
    <source>
        <dbReference type="ARBA" id="ARBA00004651"/>
    </source>
</evidence>
<feature type="domain" description="G-protein coupled receptors family 1 profile" evidence="12">
    <location>
        <begin position="68"/>
        <end position="414"/>
    </location>
</feature>
<dbReference type="RefSeq" id="XP_052119725.1">
    <property type="nucleotide sequence ID" value="XM_052263765.1"/>
</dbReference>
<dbReference type="GO" id="GO:0005886">
    <property type="term" value="C:plasma membrane"/>
    <property type="evidence" value="ECO:0007669"/>
    <property type="project" value="UniProtKB-SubCell"/>
</dbReference>
<dbReference type="AlphaFoldDB" id="A0A9C6TNE0"/>
<evidence type="ECO:0000256" key="11">
    <source>
        <dbReference type="SAM" id="Phobius"/>
    </source>
</evidence>
<keyword evidence="4 11" id="KW-0812">Transmembrane</keyword>
<dbReference type="Pfam" id="PF00001">
    <property type="entry name" value="7tm_1"/>
    <property type="match status" value="1"/>
</dbReference>
<protein>
    <submittedName>
        <fullName evidence="14 15">Uncharacterized protein LOC113203490</fullName>
    </submittedName>
</protein>
<dbReference type="PANTHER" id="PTHR24249">
    <property type="entry name" value="HISTAMINE RECEPTOR-RELATED G-PROTEIN COUPLED RECEPTOR"/>
    <property type="match status" value="1"/>
</dbReference>
<dbReference type="Gene3D" id="1.20.1070.10">
    <property type="entry name" value="Rhodopsin 7-helix transmembrane proteins"/>
    <property type="match status" value="1"/>
</dbReference>
<accession>A0A9C6TNE0</accession>
<evidence type="ECO:0000313" key="13">
    <source>
        <dbReference type="Proteomes" id="UP000504606"/>
    </source>
</evidence>
<keyword evidence="9" id="KW-0807">Transducer</keyword>
<keyword evidence="5 11" id="KW-1133">Transmembrane helix</keyword>
<evidence type="ECO:0000256" key="8">
    <source>
        <dbReference type="ARBA" id="ARBA00023170"/>
    </source>
</evidence>
<reference evidence="14 15" key="1">
    <citation type="submission" date="2025-04" db="UniProtKB">
        <authorList>
            <consortium name="RefSeq"/>
        </authorList>
    </citation>
    <scope>IDENTIFICATION</scope>
    <source>
        <tissue evidence="14 15">Whole organism</tissue>
    </source>
</reference>
<feature type="transmembrane region" description="Helical" evidence="11">
    <location>
        <begin position="184"/>
        <end position="207"/>
    </location>
</feature>
<dbReference type="InterPro" id="IPR017452">
    <property type="entry name" value="GPCR_Rhodpsn_7TM"/>
</dbReference>
<evidence type="ECO:0000256" key="2">
    <source>
        <dbReference type="ARBA" id="ARBA00010663"/>
    </source>
</evidence>
<keyword evidence="3" id="KW-1003">Cell membrane</keyword>
<keyword evidence="6" id="KW-0297">G-protein coupled receptor</keyword>
<dbReference type="RefSeq" id="XP_052119726.1">
    <property type="nucleotide sequence ID" value="XM_052263766.1"/>
</dbReference>
<dbReference type="OrthoDB" id="9894375at2759"/>
<dbReference type="GeneID" id="113203490"/>
<keyword evidence="7 11" id="KW-0472">Membrane</keyword>
<feature type="transmembrane region" description="Helical" evidence="11">
    <location>
        <begin position="393"/>
        <end position="415"/>
    </location>
</feature>
<evidence type="ECO:0000313" key="15">
    <source>
        <dbReference type="RefSeq" id="XP_052119726.1"/>
    </source>
</evidence>
<feature type="transmembrane region" description="Helical" evidence="11">
    <location>
        <begin position="50"/>
        <end position="78"/>
    </location>
</feature>